<proteinExistence type="predicted"/>
<protein>
    <submittedName>
        <fullName evidence="2">Uncharacterized protein</fullName>
    </submittedName>
</protein>
<gene>
    <name evidence="2" type="ORF">g.44643</name>
</gene>
<feature type="chain" id="PRO_5008581606" evidence="1">
    <location>
        <begin position="27"/>
        <end position="167"/>
    </location>
</feature>
<dbReference type="AlphaFoldDB" id="A0A1B6DY78"/>
<keyword evidence="1" id="KW-0732">Signal</keyword>
<organism evidence="2">
    <name type="scientific">Clastoptera arizonana</name>
    <name type="common">Arizona spittle bug</name>
    <dbReference type="NCBI Taxonomy" id="38151"/>
    <lineage>
        <taxon>Eukaryota</taxon>
        <taxon>Metazoa</taxon>
        <taxon>Ecdysozoa</taxon>
        <taxon>Arthropoda</taxon>
        <taxon>Hexapoda</taxon>
        <taxon>Insecta</taxon>
        <taxon>Pterygota</taxon>
        <taxon>Neoptera</taxon>
        <taxon>Paraneoptera</taxon>
        <taxon>Hemiptera</taxon>
        <taxon>Auchenorrhyncha</taxon>
        <taxon>Cercopoidea</taxon>
        <taxon>Clastopteridae</taxon>
        <taxon>Clastoptera</taxon>
    </lineage>
</organism>
<feature type="signal peptide" evidence="1">
    <location>
        <begin position="1"/>
        <end position="26"/>
    </location>
</feature>
<evidence type="ECO:0000256" key="1">
    <source>
        <dbReference type="SAM" id="SignalP"/>
    </source>
</evidence>
<name>A0A1B6DY78_9HEMI</name>
<dbReference type="EMBL" id="GEDC01006668">
    <property type="protein sequence ID" value="JAS30630.1"/>
    <property type="molecule type" value="Transcribed_RNA"/>
</dbReference>
<accession>A0A1B6DY78</accession>
<reference evidence="2" key="1">
    <citation type="submission" date="2015-12" db="EMBL/GenBank/DDBJ databases">
        <title>De novo transcriptome assembly of four potential Pierce s Disease insect vectors from Arizona vineyards.</title>
        <authorList>
            <person name="Tassone E.E."/>
        </authorList>
    </citation>
    <scope>NUCLEOTIDE SEQUENCE</scope>
</reference>
<sequence>MIALKTLDLLLILIIVVRVFIMKCTANKICDLNEHKFGQDEYNNDRNNSMINFDIIDNEIVRGLCSPVSKNGSKLLELTRNFYTELDDLADLLEEDVEQGLQLCKLKNLTKVPSFINITLHVKLLQENYSWKGDDFHQLCDNMRATMKAWVRIQNLVNITSSHIHVY</sequence>
<evidence type="ECO:0000313" key="2">
    <source>
        <dbReference type="EMBL" id="JAS30630.1"/>
    </source>
</evidence>